<dbReference type="MEROPS" id="C40.004"/>
<feature type="domain" description="NlpC/P60" evidence="7">
    <location>
        <begin position="67"/>
        <end position="189"/>
    </location>
</feature>
<dbReference type="OrthoDB" id="9807055at2"/>
<comment type="similarity">
    <text evidence="1">Belongs to the peptidase C40 family.</text>
</comment>
<dbReference type="eggNOG" id="COG0791">
    <property type="taxonomic scope" value="Bacteria"/>
</dbReference>
<evidence type="ECO:0000259" key="7">
    <source>
        <dbReference type="PROSITE" id="PS51935"/>
    </source>
</evidence>
<evidence type="ECO:0000256" key="3">
    <source>
        <dbReference type="ARBA" id="ARBA00022729"/>
    </source>
</evidence>
<evidence type="ECO:0000313" key="9">
    <source>
        <dbReference type="Proteomes" id="UP000007590"/>
    </source>
</evidence>
<sequence>MKNVKPKLYVLILLISFSACGTKKIASTGYPGSSGYVTELNAKTYATVKDKYILGFYAQELGINEKDLKDISLYRFIDEWMGVPYRIGGNSKSGIDCSGLTNLLYRNVYQVAIPRTTSQIYNKISTKPYTNLNEGDIVFMNYDGKKNSHVGIYLRNGRFFHASTSKGVMISDFNQPWYKKAYSVGGEVKR</sequence>
<keyword evidence="5" id="KW-0788">Thiol protease</keyword>
<dbReference type="SUPFAM" id="SSF54001">
    <property type="entry name" value="Cysteine proteinases"/>
    <property type="match status" value="1"/>
</dbReference>
<evidence type="ECO:0000313" key="8">
    <source>
        <dbReference type="EMBL" id="AFD07262.1"/>
    </source>
</evidence>
<dbReference type="Pfam" id="PF00877">
    <property type="entry name" value="NLPC_P60"/>
    <property type="match status" value="1"/>
</dbReference>
<organism evidence="8 9">
    <name type="scientific">Solitalea canadensis (strain ATCC 29591 / DSM 3403 / JCM 21819 / LMG 8368 / NBRC 15130 / NCIMB 12057 / USAM 9D)</name>
    <name type="common">Flexibacter canadensis</name>
    <dbReference type="NCBI Taxonomy" id="929556"/>
    <lineage>
        <taxon>Bacteria</taxon>
        <taxon>Pseudomonadati</taxon>
        <taxon>Bacteroidota</taxon>
        <taxon>Sphingobacteriia</taxon>
        <taxon>Sphingobacteriales</taxon>
        <taxon>Sphingobacteriaceae</taxon>
        <taxon>Solitalea</taxon>
    </lineage>
</organism>
<evidence type="ECO:0000256" key="5">
    <source>
        <dbReference type="ARBA" id="ARBA00022807"/>
    </source>
</evidence>
<dbReference type="PROSITE" id="PS51257">
    <property type="entry name" value="PROKAR_LIPOPROTEIN"/>
    <property type="match status" value="1"/>
</dbReference>
<dbReference type="Gene3D" id="3.90.1720.10">
    <property type="entry name" value="endopeptidase domain like (from Nostoc punctiforme)"/>
    <property type="match status" value="1"/>
</dbReference>
<keyword evidence="9" id="KW-1185">Reference proteome</keyword>
<dbReference type="PANTHER" id="PTHR47360:SF1">
    <property type="entry name" value="ENDOPEPTIDASE NLPC-RELATED"/>
    <property type="match status" value="1"/>
</dbReference>
<feature type="signal peptide" evidence="6">
    <location>
        <begin position="1"/>
        <end position="21"/>
    </location>
</feature>
<dbReference type="KEGG" id="scn:Solca_2218"/>
<evidence type="ECO:0000256" key="6">
    <source>
        <dbReference type="SAM" id="SignalP"/>
    </source>
</evidence>
<keyword evidence="4 8" id="KW-0378">Hydrolase</keyword>
<name>H8KR56_SOLCM</name>
<dbReference type="HOGENOM" id="CLU_016043_9_0_10"/>
<proteinExistence type="inferred from homology"/>
<dbReference type="InterPro" id="IPR052062">
    <property type="entry name" value="Murein_DD/LD_carboxypeptidase"/>
</dbReference>
<feature type="chain" id="PRO_5003613049" evidence="6">
    <location>
        <begin position="22"/>
        <end position="190"/>
    </location>
</feature>
<dbReference type="PROSITE" id="PS51935">
    <property type="entry name" value="NLPC_P60"/>
    <property type="match status" value="1"/>
</dbReference>
<evidence type="ECO:0000256" key="1">
    <source>
        <dbReference type="ARBA" id="ARBA00007074"/>
    </source>
</evidence>
<dbReference type="GO" id="GO:0008234">
    <property type="term" value="F:cysteine-type peptidase activity"/>
    <property type="evidence" value="ECO:0007669"/>
    <property type="project" value="UniProtKB-KW"/>
</dbReference>
<dbReference type="RefSeq" id="WP_014680489.1">
    <property type="nucleotide sequence ID" value="NC_017770.1"/>
</dbReference>
<gene>
    <name evidence="8" type="ordered locus">Solca_2218</name>
</gene>
<keyword evidence="2" id="KW-0645">Protease</keyword>
<dbReference type="InterPro" id="IPR000064">
    <property type="entry name" value="NLP_P60_dom"/>
</dbReference>
<dbReference type="GO" id="GO:0006508">
    <property type="term" value="P:proteolysis"/>
    <property type="evidence" value="ECO:0007669"/>
    <property type="project" value="UniProtKB-KW"/>
</dbReference>
<accession>H8KR56</accession>
<reference evidence="8" key="1">
    <citation type="submission" date="2012-02" db="EMBL/GenBank/DDBJ databases">
        <title>The complete genome of Solitalea canadensis DSM 3403.</title>
        <authorList>
            <consortium name="US DOE Joint Genome Institute (JGI-PGF)"/>
            <person name="Lucas S."/>
            <person name="Copeland A."/>
            <person name="Lapidus A."/>
            <person name="Glavina del Rio T."/>
            <person name="Dalin E."/>
            <person name="Tice H."/>
            <person name="Bruce D."/>
            <person name="Goodwin L."/>
            <person name="Pitluck S."/>
            <person name="Peters L."/>
            <person name="Ovchinnikova G."/>
            <person name="Lu M."/>
            <person name="Kyrpides N."/>
            <person name="Mavromatis K."/>
            <person name="Ivanova N."/>
            <person name="Brettin T."/>
            <person name="Detter J.C."/>
            <person name="Han C."/>
            <person name="Larimer F."/>
            <person name="Land M."/>
            <person name="Hauser L."/>
            <person name="Markowitz V."/>
            <person name="Cheng J.-F."/>
            <person name="Hugenholtz P."/>
            <person name="Woyke T."/>
            <person name="Wu D."/>
            <person name="Spring S."/>
            <person name="Schroeder M."/>
            <person name="Kopitz M."/>
            <person name="Brambilla E."/>
            <person name="Klenk H.-P."/>
            <person name="Eisen J.A."/>
        </authorList>
    </citation>
    <scope>NUCLEOTIDE SEQUENCE</scope>
    <source>
        <strain evidence="8">DSM 3403</strain>
    </source>
</reference>
<dbReference type="InterPro" id="IPR038765">
    <property type="entry name" value="Papain-like_cys_pep_sf"/>
</dbReference>
<dbReference type="PANTHER" id="PTHR47360">
    <property type="entry name" value="MUREIN DD-ENDOPEPTIDASE MEPS/MUREIN LD-CARBOXYPEPTIDASE"/>
    <property type="match status" value="1"/>
</dbReference>
<protein>
    <submittedName>
        <fullName evidence="8">Cell wall-associated hydrolase, invasion-associated protein</fullName>
    </submittedName>
</protein>
<evidence type="ECO:0000256" key="4">
    <source>
        <dbReference type="ARBA" id="ARBA00022801"/>
    </source>
</evidence>
<dbReference type="AlphaFoldDB" id="H8KR56"/>
<dbReference type="STRING" id="929556.Solca_2218"/>
<dbReference type="Proteomes" id="UP000007590">
    <property type="component" value="Chromosome"/>
</dbReference>
<evidence type="ECO:0000256" key="2">
    <source>
        <dbReference type="ARBA" id="ARBA00022670"/>
    </source>
</evidence>
<keyword evidence="3 6" id="KW-0732">Signal</keyword>
<dbReference type="EMBL" id="CP003349">
    <property type="protein sequence ID" value="AFD07262.1"/>
    <property type="molecule type" value="Genomic_DNA"/>
</dbReference>